<keyword evidence="2" id="KW-1185">Reference proteome</keyword>
<comment type="caution">
    <text evidence="1">The sequence shown here is derived from an EMBL/GenBank/DDBJ whole genome shotgun (WGS) entry which is preliminary data.</text>
</comment>
<dbReference type="Proteomes" id="UP001148737">
    <property type="component" value="Unassembled WGS sequence"/>
</dbReference>
<sequence>MRNEKCEPYQAEFVKSCPTSSKDDLLRWLQRARQDGDVLVGFDWARAGASQISQVEPATAEADVVDQAGVAMARVLLALGSQST</sequence>
<evidence type="ECO:0000313" key="1">
    <source>
        <dbReference type="EMBL" id="KAJ3498754.1"/>
    </source>
</evidence>
<name>A0ACC1R5C5_9HYPO</name>
<protein>
    <submittedName>
        <fullName evidence="1">Uncharacterized protein</fullName>
    </submittedName>
</protein>
<evidence type="ECO:0000313" key="2">
    <source>
        <dbReference type="Proteomes" id="UP001148737"/>
    </source>
</evidence>
<accession>A0ACC1R5C5</accession>
<gene>
    <name evidence="1" type="ORF">NLG97_g878</name>
</gene>
<dbReference type="EMBL" id="JANAKD010000036">
    <property type="protein sequence ID" value="KAJ3498754.1"/>
    <property type="molecule type" value="Genomic_DNA"/>
</dbReference>
<proteinExistence type="predicted"/>
<organism evidence="1 2">
    <name type="scientific">Lecanicillium saksenae</name>
    <dbReference type="NCBI Taxonomy" id="468837"/>
    <lineage>
        <taxon>Eukaryota</taxon>
        <taxon>Fungi</taxon>
        <taxon>Dikarya</taxon>
        <taxon>Ascomycota</taxon>
        <taxon>Pezizomycotina</taxon>
        <taxon>Sordariomycetes</taxon>
        <taxon>Hypocreomycetidae</taxon>
        <taxon>Hypocreales</taxon>
        <taxon>Cordycipitaceae</taxon>
        <taxon>Lecanicillium</taxon>
    </lineage>
</organism>
<reference evidence="1" key="1">
    <citation type="submission" date="2022-07" db="EMBL/GenBank/DDBJ databases">
        <title>Genome Sequence of Lecanicillium saksenae.</title>
        <authorList>
            <person name="Buettner E."/>
        </authorList>
    </citation>
    <scope>NUCLEOTIDE SEQUENCE</scope>
    <source>
        <strain evidence="1">VT-O1</strain>
    </source>
</reference>